<keyword evidence="3" id="KW-1185">Reference proteome</keyword>
<dbReference type="GeneID" id="13885897"/>
<dbReference type="KEGG" id="kaf:KAFR_0D02910"/>
<dbReference type="EMBL" id="HE650824">
    <property type="protein sequence ID" value="CCF57939.1"/>
    <property type="molecule type" value="Genomic_DNA"/>
</dbReference>
<gene>
    <name evidence="2" type="primary">KAFR0D02910</name>
    <name evidence="2" type="ORF">KAFR_0D02910</name>
</gene>
<reference evidence="2 3" key="1">
    <citation type="journal article" date="2011" name="Proc. Natl. Acad. Sci. U.S.A.">
        <title>Evolutionary erosion of yeast sex chromosomes by mating-type switching accidents.</title>
        <authorList>
            <person name="Gordon J.L."/>
            <person name="Armisen D."/>
            <person name="Proux-Wera E."/>
            <person name="Oheigeartaigh S.S."/>
            <person name="Byrne K.P."/>
            <person name="Wolfe K.H."/>
        </authorList>
    </citation>
    <scope>NUCLEOTIDE SEQUENCE [LARGE SCALE GENOMIC DNA]</scope>
    <source>
        <strain evidence="3">ATCC 22294 / BCRC 22015 / CBS 2517 / CECT 1963 / NBRC 1671 / NRRL Y-8276</strain>
    </source>
</reference>
<dbReference type="GO" id="GO:1990758">
    <property type="term" value="P:mitotic sister chromatid biorientation"/>
    <property type="evidence" value="ECO:0007669"/>
    <property type="project" value="EnsemblFungi"/>
</dbReference>
<name>H2AU89_KAZAF</name>
<keyword evidence="1" id="KW-0175">Coiled coil</keyword>
<evidence type="ECO:0000313" key="3">
    <source>
        <dbReference type="Proteomes" id="UP000005220"/>
    </source>
</evidence>
<dbReference type="FunCoup" id="H2AU89">
    <property type="interactions" value="49"/>
</dbReference>
<evidence type="ECO:0008006" key="4">
    <source>
        <dbReference type="Google" id="ProtNLM"/>
    </source>
</evidence>
<dbReference type="Pfam" id="PF08227">
    <property type="entry name" value="DASH_Hsk3"/>
    <property type="match status" value="1"/>
</dbReference>
<feature type="coiled-coil region" evidence="1">
    <location>
        <begin position="2"/>
        <end position="36"/>
    </location>
</feature>
<dbReference type="Proteomes" id="UP000005220">
    <property type="component" value="Chromosome 4"/>
</dbReference>
<protein>
    <recommendedName>
        <fullName evidence="4">DASH complex subunit HSK3</fullName>
    </recommendedName>
</protein>
<dbReference type="InterPro" id="IPR013183">
    <property type="entry name" value="Hsk3-like"/>
</dbReference>
<dbReference type="STRING" id="1071382.H2AU89"/>
<accession>H2AU89</accession>
<dbReference type="RefSeq" id="XP_003957074.1">
    <property type="nucleotide sequence ID" value="XM_003957025.1"/>
</dbReference>
<dbReference type="InParanoid" id="H2AU89"/>
<dbReference type="PANTHER" id="PTHR28289">
    <property type="entry name" value="DASH COMPLEX SUBUNIT HSK3"/>
    <property type="match status" value="1"/>
</dbReference>
<dbReference type="HOGENOM" id="CLU_193155_0_0_1"/>
<dbReference type="eggNOG" id="KOG4853">
    <property type="taxonomic scope" value="Eukaryota"/>
</dbReference>
<dbReference type="GO" id="GO:0051987">
    <property type="term" value="P:positive regulation of attachment of spindle microtubules to kinetochore"/>
    <property type="evidence" value="ECO:0007669"/>
    <property type="project" value="EnsemblFungi"/>
</dbReference>
<dbReference type="GO" id="GO:0051010">
    <property type="term" value="F:microtubule plus-end binding"/>
    <property type="evidence" value="ECO:0007669"/>
    <property type="project" value="EnsemblFungi"/>
</dbReference>
<dbReference type="GO" id="GO:1990976">
    <property type="term" value="P:protein transport along microtubule to mitotic spindle pole body"/>
    <property type="evidence" value="ECO:0007669"/>
    <property type="project" value="EnsemblFungi"/>
</dbReference>
<evidence type="ECO:0000256" key="1">
    <source>
        <dbReference type="SAM" id="Coils"/>
    </source>
</evidence>
<dbReference type="OrthoDB" id="4040439at2759"/>
<dbReference type="PANTHER" id="PTHR28289:SF1">
    <property type="entry name" value="DASH COMPLEX SUBUNIT HSK3"/>
    <property type="match status" value="1"/>
</dbReference>
<proteinExistence type="predicted"/>
<dbReference type="GO" id="GO:0031116">
    <property type="term" value="P:positive regulation of microtubule polymerization"/>
    <property type="evidence" value="ECO:0007669"/>
    <property type="project" value="EnsemblFungi"/>
</dbReference>
<evidence type="ECO:0000313" key="2">
    <source>
        <dbReference type="EMBL" id="CCF57939.1"/>
    </source>
</evidence>
<dbReference type="AlphaFoldDB" id="H2AU89"/>
<dbReference type="InterPro" id="IPR042332">
    <property type="entry name" value="Hsk3"/>
</dbReference>
<organism evidence="2 3">
    <name type="scientific">Kazachstania africana (strain ATCC 22294 / BCRC 22015 / CBS 2517 / CECT 1963 / NBRC 1671 / NRRL Y-8276)</name>
    <name type="common">Yeast</name>
    <name type="synonym">Kluyveromyces africanus</name>
    <dbReference type="NCBI Taxonomy" id="1071382"/>
    <lineage>
        <taxon>Eukaryota</taxon>
        <taxon>Fungi</taxon>
        <taxon>Dikarya</taxon>
        <taxon>Ascomycota</taxon>
        <taxon>Saccharomycotina</taxon>
        <taxon>Saccharomycetes</taxon>
        <taxon>Saccharomycetales</taxon>
        <taxon>Saccharomycetaceae</taxon>
        <taxon>Kazachstania</taxon>
    </lineage>
</organism>
<dbReference type="GO" id="GO:0042729">
    <property type="term" value="C:DASH complex"/>
    <property type="evidence" value="ECO:0007669"/>
    <property type="project" value="EnsemblFungi"/>
</dbReference>
<sequence length="68" mass="7953">MNNSKKRQYAYLAQQLQQLQTNLQTTKDEMSVLSSQCNKNIVGQLGKINASWFVASNRWLENEIYKEK</sequence>